<dbReference type="FunCoup" id="E4ZRK2">
    <property type="interactions" value="114"/>
</dbReference>
<dbReference type="STRING" id="985895.E4ZRK2"/>
<evidence type="ECO:0000259" key="8">
    <source>
        <dbReference type="Pfam" id="PF11970"/>
    </source>
</evidence>
<feature type="transmembrane region" description="Helical" evidence="6">
    <location>
        <begin position="138"/>
        <end position="157"/>
    </location>
</feature>
<evidence type="ECO:0008006" key="11">
    <source>
        <dbReference type="Google" id="ProtNLM"/>
    </source>
</evidence>
<feature type="compositionally biased region" description="Basic residues" evidence="5">
    <location>
        <begin position="385"/>
        <end position="394"/>
    </location>
</feature>
<accession>E4ZRK2</accession>
<feature type="compositionally biased region" description="Gly residues" evidence="5">
    <location>
        <begin position="510"/>
        <end position="523"/>
    </location>
</feature>
<organism evidence="10">
    <name type="scientific">Leptosphaeria maculans (strain JN3 / isolate v23.1.3 / race Av1-4-5-6-7-8)</name>
    <name type="common">Blackleg fungus</name>
    <name type="synonym">Phoma lingam</name>
    <dbReference type="NCBI Taxonomy" id="985895"/>
    <lineage>
        <taxon>Eukaryota</taxon>
        <taxon>Fungi</taxon>
        <taxon>Dikarya</taxon>
        <taxon>Ascomycota</taxon>
        <taxon>Pezizomycotina</taxon>
        <taxon>Dothideomycetes</taxon>
        <taxon>Pleosporomycetidae</taxon>
        <taxon>Pleosporales</taxon>
        <taxon>Pleosporineae</taxon>
        <taxon>Leptosphaeriaceae</taxon>
        <taxon>Plenodomus</taxon>
        <taxon>Plenodomus lingam/Leptosphaeria maculans species complex</taxon>
    </lineage>
</organism>
<dbReference type="VEuPathDB" id="FungiDB:LEMA_P035230.1"/>
<evidence type="ECO:0000256" key="6">
    <source>
        <dbReference type="SAM" id="Phobius"/>
    </source>
</evidence>
<dbReference type="OMA" id="FWFFRMR"/>
<feature type="region of interest" description="Disordered" evidence="5">
    <location>
        <begin position="227"/>
        <end position="269"/>
    </location>
</feature>
<dbReference type="eggNOG" id="ENOG502QU8E">
    <property type="taxonomic scope" value="Eukaryota"/>
</dbReference>
<dbReference type="PANTHER" id="PTHR23112:SF37">
    <property type="entry name" value="G PROTEIN-COUPLED RECEPTOR GPR1"/>
    <property type="match status" value="1"/>
</dbReference>
<feature type="transmembrane region" description="Helical" evidence="6">
    <location>
        <begin position="442"/>
        <end position="461"/>
    </location>
</feature>
<dbReference type="Gene3D" id="1.20.1070.10">
    <property type="entry name" value="Rhodopsin 7-helix transmembrane proteins"/>
    <property type="match status" value="1"/>
</dbReference>
<feature type="region of interest" description="Disordered" evidence="5">
    <location>
        <begin position="493"/>
        <end position="527"/>
    </location>
</feature>
<keyword evidence="3 6" id="KW-1133">Transmembrane helix</keyword>
<feature type="transmembrane region" description="Helical" evidence="6">
    <location>
        <begin position="403"/>
        <end position="422"/>
    </location>
</feature>
<feature type="compositionally biased region" description="Low complexity" evidence="5">
    <location>
        <begin position="342"/>
        <end position="368"/>
    </location>
</feature>
<name>E4ZRK2_LEPMJ</name>
<feature type="transmembrane region" description="Helical" evidence="6">
    <location>
        <begin position="57"/>
        <end position="77"/>
    </location>
</feature>
<dbReference type="AlphaFoldDB" id="E4ZRK2"/>
<dbReference type="OrthoDB" id="5368598at2759"/>
<evidence type="ECO:0000313" key="10">
    <source>
        <dbReference type="Proteomes" id="UP000002668"/>
    </source>
</evidence>
<evidence type="ECO:0000313" key="9">
    <source>
        <dbReference type="EMBL" id="CBX93849.1"/>
    </source>
</evidence>
<dbReference type="InterPro" id="IPR023041">
    <property type="entry name" value="Glucose_rcpt_Git3-like_N"/>
</dbReference>
<dbReference type="Proteomes" id="UP000002668">
    <property type="component" value="Genome"/>
</dbReference>
<reference evidence="10" key="1">
    <citation type="journal article" date="2011" name="Nat. Commun.">
        <title>Effector diversification within compartments of the Leptosphaeria maculans genome affected by Repeat-Induced Point mutations.</title>
        <authorList>
            <person name="Rouxel T."/>
            <person name="Grandaubert J."/>
            <person name="Hane J.K."/>
            <person name="Hoede C."/>
            <person name="van de Wouw A.P."/>
            <person name="Couloux A."/>
            <person name="Dominguez V."/>
            <person name="Anthouard V."/>
            <person name="Bally P."/>
            <person name="Bourras S."/>
            <person name="Cozijnsen A.J."/>
            <person name="Ciuffetti L.M."/>
            <person name="Degrave A."/>
            <person name="Dilmaghani A."/>
            <person name="Duret L."/>
            <person name="Fudal I."/>
            <person name="Goodwin S.B."/>
            <person name="Gout L."/>
            <person name="Glaser N."/>
            <person name="Linglin J."/>
            <person name="Kema G.H.J."/>
            <person name="Lapalu N."/>
            <person name="Lawrence C.B."/>
            <person name="May K."/>
            <person name="Meyer M."/>
            <person name="Ollivier B."/>
            <person name="Poulain J."/>
            <person name="Schoch C.L."/>
            <person name="Simon A."/>
            <person name="Spatafora J.W."/>
            <person name="Stachowiak A."/>
            <person name="Turgeon B.G."/>
            <person name="Tyler B.M."/>
            <person name="Vincent D."/>
            <person name="Weissenbach J."/>
            <person name="Amselem J."/>
            <person name="Quesneville H."/>
            <person name="Oliver R.P."/>
            <person name="Wincker P."/>
            <person name="Balesdent M.-H."/>
            <person name="Howlett B.J."/>
        </authorList>
    </citation>
    <scope>NUCLEOTIDE SEQUENCE [LARGE SCALE GENOMIC DNA]</scope>
    <source>
        <strain evidence="10">JN3 / isolate v23.1.3 / race Av1-4-5-6-7-8</strain>
    </source>
</reference>
<keyword evidence="10" id="KW-1185">Reference proteome</keyword>
<feature type="compositionally biased region" description="Basic and acidic residues" evidence="5">
    <location>
        <begin position="247"/>
        <end position="256"/>
    </location>
</feature>
<feature type="domain" description="Glucose receptor Git3-like N-terminal" evidence="7">
    <location>
        <begin position="21"/>
        <end position="211"/>
    </location>
</feature>
<evidence type="ECO:0000256" key="1">
    <source>
        <dbReference type="ARBA" id="ARBA00004141"/>
    </source>
</evidence>
<dbReference type="SUPFAM" id="SSF81321">
    <property type="entry name" value="Family A G protein-coupled receptor-like"/>
    <property type="match status" value="1"/>
</dbReference>
<feature type="compositionally biased region" description="Low complexity" evidence="5">
    <location>
        <begin position="497"/>
        <end position="508"/>
    </location>
</feature>
<dbReference type="InterPro" id="IPR022596">
    <property type="entry name" value="GPR1/2/3_C"/>
</dbReference>
<evidence type="ECO:0000256" key="4">
    <source>
        <dbReference type="ARBA" id="ARBA00023136"/>
    </source>
</evidence>
<feature type="transmembrane region" description="Helical" evidence="6">
    <location>
        <begin position="186"/>
        <end position="206"/>
    </location>
</feature>
<evidence type="ECO:0000256" key="3">
    <source>
        <dbReference type="ARBA" id="ARBA00022989"/>
    </source>
</evidence>
<proteinExistence type="predicted"/>
<dbReference type="Pfam" id="PF11710">
    <property type="entry name" value="Git3"/>
    <property type="match status" value="1"/>
</dbReference>
<evidence type="ECO:0000256" key="5">
    <source>
        <dbReference type="SAM" id="MobiDB-lite"/>
    </source>
</evidence>
<feature type="region of interest" description="Disordered" evidence="5">
    <location>
        <begin position="539"/>
        <end position="596"/>
    </location>
</feature>
<keyword evidence="4 6" id="KW-0472">Membrane</keyword>
<feature type="transmembrane region" description="Helical" evidence="6">
    <location>
        <begin position="25"/>
        <end position="45"/>
    </location>
</feature>
<sequence>MRAPPLSTYTSSNATDVSRTYQVRVAVLVCSGVSTVASLLALYWFCRMEKRFRHQLIVILFFGGLVSSICYFIFGLLSSIRGPIATQTISCQMSGFLIQYGTETCVDYAVFVIAVHSALQVFSPCPPASTDGLRPYRYYVYTGAIFVPALMSGLAFVNPHYGYQSLGAYCMLPIRPFWYRLALQWIPRYLVALIIFVLATAIYTYVGCAIRRYSEHSQSFQDSHLTSGLTSSFEDRDTESPLCTVPRRPEASFEKPRRTRRASSVAHKIVSSPRQGSSLSFVSAGPLPVRAASITPASMYSVPDRVLKDPPRRPSLALIPSGYTIHQTPPPGHGHTVTAQRPHTTPTTSAPAPVSTQSPQTQPQLDDQNPGPLSPILPLRAPSPAHHHHHHMDRQRARIHRQLRLLFIYPLIYTIMWLLPFAMHCMNYRDRYALWPVWGVRLSSNIIITSIGFVNFVVFSVREKPWRKILSSDGTFWGSFVVWKGRRGPGARVDSFGTRGARRSTSGGWEDMGGRGPAPGAGPGRAMLDQPRARLEMEREDRLEAARLKVEAGEGGHGQGQAQVMGEEDEGSGNGKGKGKGTSKDKGKGKQRAVQV</sequence>
<feature type="domain" description="G protein-coupled receptor GPR1/2/3 C-terminal" evidence="8">
    <location>
        <begin position="394"/>
        <end position="467"/>
    </location>
</feature>
<dbReference type="InParanoid" id="E4ZRK2"/>
<dbReference type="Pfam" id="PF11970">
    <property type="entry name" value="GPR_Gpa2_C"/>
    <property type="match status" value="1"/>
</dbReference>
<feature type="region of interest" description="Disordered" evidence="5">
    <location>
        <begin position="324"/>
        <end position="394"/>
    </location>
</feature>
<dbReference type="HOGENOM" id="CLU_017709_0_0_1"/>
<evidence type="ECO:0000259" key="7">
    <source>
        <dbReference type="Pfam" id="PF11710"/>
    </source>
</evidence>
<dbReference type="EMBL" id="FP929116">
    <property type="protein sequence ID" value="CBX93849.1"/>
    <property type="molecule type" value="Genomic_DNA"/>
</dbReference>
<dbReference type="GO" id="GO:0005886">
    <property type="term" value="C:plasma membrane"/>
    <property type="evidence" value="ECO:0007669"/>
    <property type="project" value="TreeGrafter"/>
</dbReference>
<protein>
    <recommendedName>
        <fullName evidence="11">Glucose receptor Git3 N-terminal domain-containing protein</fullName>
    </recommendedName>
</protein>
<comment type="subcellular location">
    <subcellularLocation>
        <location evidence="1">Membrane</location>
        <topology evidence="1">Multi-pass membrane protein</topology>
    </subcellularLocation>
</comment>
<dbReference type="GO" id="GO:0004930">
    <property type="term" value="F:G protein-coupled receptor activity"/>
    <property type="evidence" value="ECO:0007669"/>
    <property type="project" value="TreeGrafter"/>
</dbReference>
<gene>
    <name evidence="9" type="ORF">LEMA_P035230.1</name>
</gene>
<dbReference type="PANTHER" id="PTHR23112">
    <property type="entry name" value="G PROTEIN-COUPLED RECEPTOR 157-RELATED"/>
    <property type="match status" value="1"/>
</dbReference>
<dbReference type="GO" id="GO:0007189">
    <property type="term" value="P:adenylate cyclase-activating G protein-coupled receptor signaling pathway"/>
    <property type="evidence" value="ECO:0007669"/>
    <property type="project" value="TreeGrafter"/>
</dbReference>
<feature type="compositionally biased region" description="Basic and acidic residues" evidence="5">
    <location>
        <begin position="539"/>
        <end position="554"/>
    </location>
</feature>
<evidence type="ECO:0000256" key="2">
    <source>
        <dbReference type="ARBA" id="ARBA00022692"/>
    </source>
</evidence>
<keyword evidence="2 6" id="KW-0812">Transmembrane</keyword>